<dbReference type="Gene3D" id="3.40.50.300">
    <property type="entry name" value="P-loop containing nucleotide triphosphate hydrolases"/>
    <property type="match status" value="1"/>
</dbReference>
<dbReference type="InterPro" id="IPR027417">
    <property type="entry name" value="P-loop_NTPase"/>
</dbReference>
<dbReference type="AlphaFoldDB" id="A0A286TCC7"/>
<sequence>MRGGTARDPGRRTDGAIVAKFAELLGTPLLPWQRMVADVAGELDPDTGTYFYDTVILSTPRQCGKSTLVDAIDTRNSQWGPDRYIYYLAQTGKDAADHFKKYLKTIQASPLAAITARPYLGAGDLRQPFANGSVIMPKSVTKVAGHGVQGDKITLDEAFSLSEEAGNTILDGFMPTMATRLKATGVQPQLWITSTEGTAESTFFNQRLDACRAGEQSRRTCWFDFGLPADADPEDLDAIMRHHPAAGLLWDKRQLADFRDQFKGNPAGWARAFGNRRDEGITDRVIDETLWTATLAPPVSPAGLGSRPVAFGVAVDVDATHTSISAGIVGDGGIVTTQLVCILDGTGGAPAEILRLCGKYDAPLAIDTRGTSADLADRLLHMGDDAPVLCDMSAGDYLTVGQAYVSGLANGTVCHAADPDLDASAASSARTWSGDAWRVTRRGSTGLTSPLESCMLAAWGAAHMPDKPGPLQIY</sequence>
<proteinExistence type="predicted"/>
<gene>
    <name evidence="1" type="ORF">BBJK_01282</name>
</gene>
<evidence type="ECO:0000313" key="1">
    <source>
        <dbReference type="EMBL" id="BBA47889.1"/>
    </source>
</evidence>
<dbReference type="Proteomes" id="UP000262177">
    <property type="component" value="Chromosome"/>
</dbReference>
<protein>
    <submittedName>
        <fullName evidence="1">Gp26 protein</fullName>
    </submittedName>
</protein>
<organism evidence="1 2">
    <name type="scientific">Bifidobacterium bifidum LMG 13195</name>
    <dbReference type="NCBI Taxonomy" id="1207542"/>
    <lineage>
        <taxon>Bacteria</taxon>
        <taxon>Bacillati</taxon>
        <taxon>Actinomycetota</taxon>
        <taxon>Actinomycetes</taxon>
        <taxon>Bifidobacteriales</taxon>
        <taxon>Bifidobacteriaceae</taxon>
        <taxon>Bifidobacterium</taxon>
    </lineage>
</organism>
<reference evidence="1 2" key="1">
    <citation type="journal article" date="2017" name="Biosci. Biotechnol. Biochem.">
        <title>Identification and characterization of a sulfoglycosidase from Bifidobacterium bifidum implicated in mucin glycan utilization.</title>
        <authorList>
            <person name="Katoh T."/>
            <person name="Maeshibu T."/>
            <person name="Kikkawa K."/>
            <person name="Gotoh A."/>
            <person name="Tomabechi Y."/>
            <person name="Nakamura M."/>
            <person name="Liao W.-H."/>
            <person name="Yamaguchi M."/>
            <person name="Ashida H."/>
            <person name="Yamamoto K."/>
            <person name="Katayama T."/>
        </authorList>
    </citation>
    <scope>NUCLEOTIDE SEQUENCE [LARGE SCALE GENOMIC DNA]</scope>
    <source>
        <strain evidence="1 2">JCM 7004</strain>
    </source>
</reference>
<accession>A0A286TCC7</accession>
<dbReference type="EMBL" id="AP018131">
    <property type="protein sequence ID" value="BBA47889.1"/>
    <property type="molecule type" value="Genomic_DNA"/>
</dbReference>
<name>A0A286TCC7_BIFBI</name>
<evidence type="ECO:0000313" key="2">
    <source>
        <dbReference type="Proteomes" id="UP000262177"/>
    </source>
</evidence>